<evidence type="ECO:0000313" key="2">
    <source>
        <dbReference type="Proteomes" id="UP000326837"/>
    </source>
</evidence>
<protein>
    <submittedName>
        <fullName evidence="1">Uncharacterized protein</fullName>
    </submittedName>
</protein>
<dbReference type="KEGG" id="lpav:PLANPX_0041"/>
<dbReference type="AlphaFoldDB" id="A0A5K7XB61"/>
<organism evidence="1 2">
    <name type="scientific">Lacipirellula parvula</name>
    <dbReference type="NCBI Taxonomy" id="2650471"/>
    <lineage>
        <taxon>Bacteria</taxon>
        <taxon>Pseudomonadati</taxon>
        <taxon>Planctomycetota</taxon>
        <taxon>Planctomycetia</taxon>
        <taxon>Pirellulales</taxon>
        <taxon>Lacipirellulaceae</taxon>
        <taxon>Lacipirellula</taxon>
    </lineage>
</organism>
<evidence type="ECO:0000313" key="1">
    <source>
        <dbReference type="EMBL" id="BBO30429.1"/>
    </source>
</evidence>
<dbReference type="EMBL" id="AP021861">
    <property type="protein sequence ID" value="BBO30429.1"/>
    <property type="molecule type" value="Genomic_DNA"/>
</dbReference>
<reference evidence="2" key="1">
    <citation type="submission" date="2019-10" db="EMBL/GenBank/DDBJ databases">
        <title>Lacipirellula parvula gen. nov., sp. nov., representing a lineage of planctomycetes widespread in freshwater anoxic habitats, and description of the family Lacipirellulaceae.</title>
        <authorList>
            <person name="Dedysh S.N."/>
            <person name="Kulichevskaya I.S."/>
            <person name="Beletsky A.V."/>
            <person name="Rakitin A.L."/>
            <person name="Mardanov A.V."/>
            <person name="Ivanova A.A."/>
            <person name="Saltykova V.X."/>
            <person name="Rijpstra W.I.C."/>
            <person name="Sinninghe Damste J.S."/>
            <person name="Ravin N.V."/>
        </authorList>
    </citation>
    <scope>NUCLEOTIDE SEQUENCE [LARGE SCALE GENOMIC DNA]</scope>
    <source>
        <strain evidence="2">PX69</strain>
    </source>
</reference>
<gene>
    <name evidence="1" type="ORF">PLANPX_0041</name>
</gene>
<dbReference type="Proteomes" id="UP000326837">
    <property type="component" value="Chromosome"/>
</dbReference>
<proteinExistence type="predicted"/>
<dbReference type="RefSeq" id="WP_152096776.1">
    <property type="nucleotide sequence ID" value="NZ_AP021861.1"/>
</dbReference>
<accession>A0A5K7XB61</accession>
<keyword evidence="2" id="KW-1185">Reference proteome</keyword>
<name>A0A5K7XB61_9BACT</name>
<sequence length="103" mass="11556">MNNRFENRSQSSDFEGQIEESEALIWDLLDDELDEADFARLVSLLEENSTVRSRYVDCVQLHVDLQEYFGQKALNEKQRGGTPVVANALPGLAGLPGFPTVIQ</sequence>